<dbReference type="Proteomes" id="UP001165064">
    <property type="component" value="Unassembled WGS sequence"/>
</dbReference>
<protein>
    <submittedName>
        <fullName evidence="1">Unnamed protein product</fullName>
    </submittedName>
</protein>
<gene>
    <name evidence="1" type="ORF">Amon02_000525200</name>
</gene>
<keyword evidence="2" id="KW-1185">Reference proteome</keyword>
<accession>A0ACB5T7B5</accession>
<evidence type="ECO:0000313" key="1">
    <source>
        <dbReference type="EMBL" id="GME81998.1"/>
    </source>
</evidence>
<organism evidence="1 2">
    <name type="scientific">Ambrosiozyma monospora</name>
    <name type="common">Yeast</name>
    <name type="synonym">Endomycopsis monosporus</name>
    <dbReference type="NCBI Taxonomy" id="43982"/>
    <lineage>
        <taxon>Eukaryota</taxon>
        <taxon>Fungi</taxon>
        <taxon>Dikarya</taxon>
        <taxon>Ascomycota</taxon>
        <taxon>Saccharomycotina</taxon>
        <taxon>Pichiomycetes</taxon>
        <taxon>Pichiales</taxon>
        <taxon>Pichiaceae</taxon>
        <taxon>Ambrosiozyma</taxon>
    </lineage>
</organism>
<evidence type="ECO:0000313" key="2">
    <source>
        <dbReference type="Proteomes" id="UP001165064"/>
    </source>
</evidence>
<comment type="caution">
    <text evidence="1">The sequence shown here is derived from an EMBL/GenBank/DDBJ whole genome shotgun (WGS) entry which is preliminary data.</text>
</comment>
<sequence length="184" mass="19965">MVTLTRVEDDAAVDLSDEQLQAVAQQLTEALDKEDEELANETNDTTTTATGASSNNTIARTKEEDDSEVEDSDAEAEDSDFEDDFDANETLLERLDALKDIISPEQRTFLLQTYSSGVSLLQKSMLKLGSGLWILGSSVLLLGVPLGIAIVGEQQLLELENQMNMQQYSSDLLTGESKDGAAKA</sequence>
<proteinExistence type="predicted"/>
<reference evidence="1" key="1">
    <citation type="submission" date="2023-04" db="EMBL/GenBank/DDBJ databases">
        <title>Ambrosiozyma monospora NBRC 10751.</title>
        <authorList>
            <person name="Ichikawa N."/>
            <person name="Sato H."/>
            <person name="Tonouchi N."/>
        </authorList>
    </citation>
    <scope>NUCLEOTIDE SEQUENCE</scope>
    <source>
        <strain evidence="1">NBRC 10751</strain>
    </source>
</reference>
<name>A0ACB5T7B5_AMBMO</name>
<dbReference type="EMBL" id="BSXS01003822">
    <property type="protein sequence ID" value="GME81998.1"/>
    <property type="molecule type" value="Genomic_DNA"/>
</dbReference>